<comment type="caution">
    <text evidence="1">The sequence shown here is derived from an EMBL/GenBank/DDBJ whole genome shotgun (WGS) entry which is preliminary data.</text>
</comment>
<dbReference type="Proteomes" id="UP000829398">
    <property type="component" value="Chromosome 7"/>
</dbReference>
<protein>
    <submittedName>
        <fullName evidence="1">Retrovirus-related pol polyprotein from transposon RE1</fullName>
    </submittedName>
</protein>
<gene>
    <name evidence="1" type="ORF">KPL71_020169</name>
</gene>
<evidence type="ECO:0000313" key="2">
    <source>
        <dbReference type="Proteomes" id="UP000829398"/>
    </source>
</evidence>
<organism evidence="1 2">
    <name type="scientific">Citrus sinensis</name>
    <name type="common">Sweet orange</name>
    <name type="synonym">Citrus aurantium var. sinensis</name>
    <dbReference type="NCBI Taxonomy" id="2711"/>
    <lineage>
        <taxon>Eukaryota</taxon>
        <taxon>Viridiplantae</taxon>
        <taxon>Streptophyta</taxon>
        <taxon>Embryophyta</taxon>
        <taxon>Tracheophyta</taxon>
        <taxon>Spermatophyta</taxon>
        <taxon>Magnoliopsida</taxon>
        <taxon>eudicotyledons</taxon>
        <taxon>Gunneridae</taxon>
        <taxon>Pentapetalae</taxon>
        <taxon>rosids</taxon>
        <taxon>malvids</taxon>
        <taxon>Sapindales</taxon>
        <taxon>Rutaceae</taxon>
        <taxon>Aurantioideae</taxon>
        <taxon>Citrus</taxon>
    </lineage>
</organism>
<name>A0ACB8J7I4_CITSI</name>
<keyword evidence="2" id="KW-1185">Reference proteome</keyword>
<reference evidence="2" key="1">
    <citation type="journal article" date="2023" name="Hortic. Res.">
        <title>A chromosome-level phased genome enabling allele-level studies in sweet orange: a case study on citrus Huanglongbing tolerance.</title>
        <authorList>
            <person name="Wu B."/>
            <person name="Yu Q."/>
            <person name="Deng Z."/>
            <person name="Duan Y."/>
            <person name="Luo F."/>
            <person name="Gmitter F. Jr."/>
        </authorList>
    </citation>
    <scope>NUCLEOTIDE SEQUENCE [LARGE SCALE GENOMIC DNA]</scope>
    <source>
        <strain evidence="2">cv. Valencia</strain>
    </source>
</reference>
<accession>A0ACB8J7I4</accession>
<proteinExistence type="predicted"/>
<sequence>MASVNLISSNQIQNSPAASTNISFTFNTPMKLDQANYLIWRSQVLASIRGNRLEKLIDDSITPPSSHIAQRVGDDVRSVENSDFITWRSQDQVLLGWLLSSMSEGIISLVFNLETSREVWKAVKVQFGSQSKSRLLHLRYMMNFTRKDDIKITDYFIKMKTISDNMAAAGSALSNDDLILHVLSGLGPYYNSVATYITSQVGTGKMDLNEAYAMLLTQEARIEQQSHMLAGTDMKNNFEANFAQNRGPKKGNMFNEKGFGGYGYNSGSGNNYNSGFSNNSHYKGNFGTEFASTSFNNQFKGYQSRNPKPQWNASKPTCQISLRPGHIANICWKLEEFITSGNSKLIVGNGVGLCITYIGSDVLRMPDALNYSDLKLNNILVVPKITKNLISISQLTKDNNVVVEFTNSFCFVKDKVKNSVMLQGKAEKGLYRLLCVSSTKSSTSRSNQEALCCQTPSGMLTIMVLHQRLGHPNTKSLPPKVSDFQYNSLQFYNISVPHSNLKRFEAAAADIDSHTSSSNHNIMLPSFSTHHVSSIDTISSPIIHTTSPITTPNTTSSPIIHYHSPESPITHHVPLHTSPSRPSLSSAHPMITIAKAGIFKPKAFLTAHNSLEPSSVDEALADPKWQAAMQLEYNALIQNKTWSLVPMDPAHKLVGCKWVFRTKYNPDGSVSKYKARLVAKSFHQTAGVDYSETYSPVVKSSTVRVIMSLAVMQGWNVRQIDINNAFLNGDLTEDVYMQQPEGFVSEGGYICKLNKALYSLKQAPRAWYDKLKGCYTDWNFTNSKADTSLFIRHDIKGIILVLIYVDDILVTGPDSVLLEAFITNLSKVFTLKDLGLVSYFLGIEVSYTNHGMHLSQTKYIKDLLAKASMQNCKETETPFSTGYKLERTAKCDQQTLELERGCQGSSCEPNSQQSRGL</sequence>
<evidence type="ECO:0000313" key="1">
    <source>
        <dbReference type="EMBL" id="KAH9712856.1"/>
    </source>
</evidence>
<dbReference type="EMBL" id="CM039176">
    <property type="protein sequence ID" value="KAH9712856.1"/>
    <property type="molecule type" value="Genomic_DNA"/>
</dbReference>